<comment type="caution">
    <text evidence="2">The sequence shown here is derived from an EMBL/GenBank/DDBJ whole genome shotgun (WGS) entry which is preliminary data.</text>
</comment>
<dbReference type="Pfam" id="PF20064">
    <property type="entry name" value="DUF6463"/>
    <property type="match status" value="1"/>
</dbReference>
<proteinExistence type="predicted"/>
<dbReference type="Proteomes" id="UP001212152">
    <property type="component" value="Unassembled WGS sequence"/>
</dbReference>
<accession>A0AAD5TKK0</accession>
<feature type="transmembrane region" description="Helical" evidence="1">
    <location>
        <begin position="111"/>
        <end position="136"/>
    </location>
</feature>
<evidence type="ECO:0000313" key="2">
    <source>
        <dbReference type="EMBL" id="KAJ3179179.1"/>
    </source>
</evidence>
<keyword evidence="3" id="KW-1185">Reference proteome</keyword>
<reference evidence="2" key="1">
    <citation type="submission" date="2020-05" db="EMBL/GenBank/DDBJ databases">
        <title>Phylogenomic resolution of chytrid fungi.</title>
        <authorList>
            <person name="Stajich J.E."/>
            <person name="Amses K."/>
            <person name="Simmons R."/>
            <person name="Seto K."/>
            <person name="Myers J."/>
            <person name="Bonds A."/>
            <person name="Quandt C.A."/>
            <person name="Barry K."/>
            <person name="Liu P."/>
            <person name="Grigoriev I."/>
            <person name="Longcore J.E."/>
            <person name="James T.Y."/>
        </authorList>
    </citation>
    <scope>NUCLEOTIDE SEQUENCE</scope>
    <source>
        <strain evidence="2">JEL0379</strain>
    </source>
</reference>
<keyword evidence="1" id="KW-1133">Transmembrane helix</keyword>
<protein>
    <submittedName>
        <fullName evidence="2">Uncharacterized protein</fullName>
    </submittedName>
</protein>
<gene>
    <name evidence="2" type="ORF">HDU87_003138</name>
</gene>
<dbReference type="AlphaFoldDB" id="A0AAD5TKK0"/>
<feature type="transmembrane region" description="Helical" evidence="1">
    <location>
        <begin position="73"/>
        <end position="90"/>
    </location>
</feature>
<evidence type="ECO:0000256" key="1">
    <source>
        <dbReference type="SAM" id="Phobius"/>
    </source>
</evidence>
<sequence length="153" mass="16199">MSKPSTPKTRSPLSTKFNPADALFYTGVTHCVLPLLLPTLRNPLVSLIRGGYFNGLSKVVSAPTALLFAQSNAFWFTVTGVAFTIAGRALQCYVRDVGALSPRPVRIPRGIAWALIALGAVGAAATPVSGFVLLLAQGSWMLTWESKPVGKDA</sequence>
<feature type="transmembrane region" description="Helical" evidence="1">
    <location>
        <begin position="20"/>
        <end position="37"/>
    </location>
</feature>
<keyword evidence="1" id="KW-0812">Transmembrane</keyword>
<dbReference type="InterPro" id="IPR045590">
    <property type="entry name" value="DUF6463"/>
</dbReference>
<evidence type="ECO:0000313" key="3">
    <source>
        <dbReference type="Proteomes" id="UP001212152"/>
    </source>
</evidence>
<organism evidence="2 3">
    <name type="scientific">Geranomyces variabilis</name>
    <dbReference type="NCBI Taxonomy" id="109894"/>
    <lineage>
        <taxon>Eukaryota</taxon>
        <taxon>Fungi</taxon>
        <taxon>Fungi incertae sedis</taxon>
        <taxon>Chytridiomycota</taxon>
        <taxon>Chytridiomycota incertae sedis</taxon>
        <taxon>Chytridiomycetes</taxon>
        <taxon>Spizellomycetales</taxon>
        <taxon>Powellomycetaceae</taxon>
        <taxon>Geranomyces</taxon>
    </lineage>
</organism>
<dbReference type="EMBL" id="JADGJQ010000022">
    <property type="protein sequence ID" value="KAJ3179179.1"/>
    <property type="molecule type" value="Genomic_DNA"/>
</dbReference>
<keyword evidence="1" id="KW-0472">Membrane</keyword>
<name>A0AAD5TKK0_9FUNG</name>